<dbReference type="InterPro" id="IPR036513">
    <property type="entry name" value="STAS_dom_sf"/>
</dbReference>
<dbReference type="RefSeq" id="WP_146599456.1">
    <property type="nucleotide sequence ID" value="NZ_SJPY01000003.1"/>
</dbReference>
<name>A0A5C6E200_9BACT</name>
<protein>
    <submittedName>
        <fullName evidence="2">STAS domain protein</fullName>
    </submittedName>
</protein>
<dbReference type="OrthoDB" id="270820at2"/>
<evidence type="ECO:0000259" key="1">
    <source>
        <dbReference type="PROSITE" id="PS50801"/>
    </source>
</evidence>
<comment type="caution">
    <text evidence="2">The sequence shown here is derived from an EMBL/GenBank/DDBJ whole genome shotgun (WGS) entry which is preliminary data.</text>
</comment>
<dbReference type="Gene3D" id="3.30.750.24">
    <property type="entry name" value="STAS domain"/>
    <property type="match status" value="1"/>
</dbReference>
<keyword evidence="3" id="KW-1185">Reference proteome</keyword>
<feature type="domain" description="STAS" evidence="1">
    <location>
        <begin position="39"/>
        <end position="132"/>
    </location>
</feature>
<evidence type="ECO:0000313" key="2">
    <source>
        <dbReference type="EMBL" id="TWU42942.1"/>
    </source>
</evidence>
<dbReference type="CDD" id="cd07043">
    <property type="entry name" value="STAS_anti-anti-sigma_factors"/>
    <property type="match status" value="1"/>
</dbReference>
<dbReference type="InterPro" id="IPR002645">
    <property type="entry name" value="STAS_dom"/>
</dbReference>
<dbReference type="Proteomes" id="UP000315471">
    <property type="component" value="Unassembled WGS sequence"/>
</dbReference>
<dbReference type="PROSITE" id="PS50801">
    <property type="entry name" value="STAS"/>
    <property type="match status" value="1"/>
</dbReference>
<dbReference type="Pfam" id="PF01740">
    <property type="entry name" value="STAS"/>
    <property type="match status" value="1"/>
</dbReference>
<reference evidence="2 3" key="1">
    <citation type="submission" date="2019-02" db="EMBL/GenBank/DDBJ databases">
        <title>Deep-cultivation of Planctomycetes and their phenomic and genomic characterization uncovers novel biology.</title>
        <authorList>
            <person name="Wiegand S."/>
            <person name="Jogler M."/>
            <person name="Boedeker C."/>
            <person name="Pinto D."/>
            <person name="Vollmers J."/>
            <person name="Rivas-Marin E."/>
            <person name="Kohn T."/>
            <person name="Peeters S.H."/>
            <person name="Heuer A."/>
            <person name="Rast P."/>
            <person name="Oberbeckmann S."/>
            <person name="Bunk B."/>
            <person name="Jeske O."/>
            <person name="Meyerdierks A."/>
            <person name="Storesund J.E."/>
            <person name="Kallscheuer N."/>
            <person name="Luecker S."/>
            <person name="Lage O.M."/>
            <person name="Pohl T."/>
            <person name="Merkel B.J."/>
            <person name="Hornburger P."/>
            <person name="Mueller R.-W."/>
            <person name="Bruemmer F."/>
            <person name="Labrenz M."/>
            <person name="Spormann A.M."/>
            <person name="Op Den Camp H."/>
            <person name="Overmann J."/>
            <person name="Amann R."/>
            <person name="Jetten M.S.M."/>
            <person name="Mascher T."/>
            <person name="Medema M.H."/>
            <person name="Devos D.P."/>
            <person name="Kaster A.-K."/>
            <person name="Ovreas L."/>
            <person name="Rohde M."/>
            <person name="Galperin M.Y."/>
            <person name="Jogler C."/>
        </authorList>
    </citation>
    <scope>NUCLEOTIDE SEQUENCE [LARGE SCALE GENOMIC DNA]</scope>
    <source>
        <strain evidence="2 3">Q31b</strain>
    </source>
</reference>
<accession>A0A5C6E200</accession>
<evidence type="ECO:0000313" key="3">
    <source>
        <dbReference type="Proteomes" id="UP000315471"/>
    </source>
</evidence>
<dbReference type="SUPFAM" id="SSF52091">
    <property type="entry name" value="SpoIIaa-like"/>
    <property type="match status" value="1"/>
</dbReference>
<sequence length="132" mass="14435">MSDLSKSATNATSAQLASTLVNIKGDQPWISLSADHLNDAETASELSDHVTQWIESRPSADATDLVAVDLAEVAWVSSVGLNELIEMNRSARKNGVRLVLTNVQTAVREVLVLTRLERMFNIDWEDALICKA</sequence>
<dbReference type="EMBL" id="SJPY01000003">
    <property type="protein sequence ID" value="TWU42942.1"/>
    <property type="molecule type" value="Genomic_DNA"/>
</dbReference>
<dbReference type="AlphaFoldDB" id="A0A5C6E200"/>
<organism evidence="2 3">
    <name type="scientific">Novipirellula aureliae</name>
    <dbReference type="NCBI Taxonomy" id="2527966"/>
    <lineage>
        <taxon>Bacteria</taxon>
        <taxon>Pseudomonadati</taxon>
        <taxon>Planctomycetota</taxon>
        <taxon>Planctomycetia</taxon>
        <taxon>Pirellulales</taxon>
        <taxon>Pirellulaceae</taxon>
        <taxon>Novipirellula</taxon>
    </lineage>
</organism>
<proteinExistence type="predicted"/>
<gene>
    <name evidence="2" type="ORF">Q31b_19760</name>
</gene>